<dbReference type="InterPro" id="IPR000209">
    <property type="entry name" value="Peptidase_S8/S53_dom"/>
</dbReference>
<dbReference type="EMBL" id="CP110226">
    <property type="protein sequence ID" value="UZD22969.1"/>
    <property type="molecule type" value="Genomic_DNA"/>
</dbReference>
<protein>
    <submittedName>
        <fullName evidence="2">S8 family peptidase</fullName>
    </submittedName>
</protein>
<dbReference type="RefSeq" id="WP_264809494.1">
    <property type="nucleotide sequence ID" value="NZ_CP110226.1"/>
</dbReference>
<dbReference type="Gene3D" id="3.40.50.200">
    <property type="entry name" value="Peptidase S8/S53 domain"/>
    <property type="match status" value="1"/>
</dbReference>
<feature type="domain" description="Peptidase S8/S53" evidence="1">
    <location>
        <begin position="304"/>
        <end position="659"/>
    </location>
</feature>
<dbReference type="InterPro" id="IPR034074">
    <property type="entry name" value="Y4bN_pept_dom"/>
</dbReference>
<accession>A0ABY6MHL0</accession>
<keyword evidence="3" id="KW-1185">Reference proteome</keyword>
<proteinExistence type="predicted"/>
<organism evidence="2 3">
    <name type="scientific">Algoriphagus halophytocola</name>
    <dbReference type="NCBI Taxonomy" id="2991499"/>
    <lineage>
        <taxon>Bacteria</taxon>
        <taxon>Pseudomonadati</taxon>
        <taxon>Bacteroidota</taxon>
        <taxon>Cytophagia</taxon>
        <taxon>Cytophagales</taxon>
        <taxon>Cyclobacteriaceae</taxon>
        <taxon>Algoriphagus</taxon>
    </lineage>
</organism>
<evidence type="ECO:0000259" key="1">
    <source>
        <dbReference type="Pfam" id="PF00082"/>
    </source>
</evidence>
<reference evidence="2" key="1">
    <citation type="submission" date="2022-10" db="EMBL/GenBank/DDBJ databases">
        <title>Algoriphagus sp. a novel bacteria isolate from halophytes salicornia europaea.</title>
        <authorList>
            <person name="Peng Y."/>
            <person name="Jiang L."/>
            <person name="Lee J."/>
        </authorList>
    </citation>
    <scope>NUCLEOTIDE SEQUENCE</scope>
    <source>
        <strain evidence="2">TR-M5</strain>
    </source>
</reference>
<sequence>MADKKPLLIFPKPGVAAREPRPSGRSDIHLPDYERQKERIGRRWQTLKDSFEKEAVSLSLKPEGFFTEYIVVFEIADSIDEFYKAIAKIPGMFFLKELLEEFDPDDDFYKGEHKSYPGRIFVSMVNKKSIDEIIRLWDIFDKDRDAAFDSGLAKFKDLFKKLNKVRHYSVEDRLADTGMPQYLEEIREMGQEKVRFEVEFAYPASQERRDRAFEEFQALIAEVGGEIISASKVDLRAIRYFACLADAPISVFEELTNQTNVRFLKASHVLYFRPPGQAKVSKESNETIELDTEFKADEPFGDPLVAVFDGLPLENHELLQGRIIVDDPDEFASKYIAGSRIHGTAVASTICHGDLNGEKQSLVRPIYARPLMHYNGFGHEEFPQDRLLIDLLHSAIVRMVKGNHQVPALAKRVKVVNLSLGDSFRPFRKEMSSWAKLLDWAAYEFNLLFIVSAGNFGEQIEFTIDPAEFKNPISEEGKKSFLDQMLRQDFNRKILSPAESINSLTVGALNKDAAEIDPNHAMFFARIDLTAEHGYLAPYSRFGWGMNGAVKPDILMPGGRAFLRRRPGDRSEDHVNLMFEPGGYKEPPGILVASPGSSGEINHVSHQFGTTFSAAQTTHLAGNLMEILLQLNQESSIDQQIDESFFPVLVKALIAHGADLGESYSLFRELIHEFPSVDPKQIRARTAAYTGYGEVNAPRVLYCTAHRVTLIGVGKLFWEDKENAHEFKFPLPVSVSSQVIPKTLVTTLAWFTPCNVWSNKYRIAHLYLSNFKNNEDLTMEEGMYDFRKTSKGTLQHQVYSGDRADTFIEDGFLIVKVNCRKDASDSEIKAWRRINYGLAVTLEIPESVEVDIYEEIKTAIQTQVRAKQ</sequence>
<dbReference type="SUPFAM" id="SSF52743">
    <property type="entry name" value="Subtilisin-like"/>
    <property type="match status" value="1"/>
</dbReference>
<evidence type="ECO:0000313" key="2">
    <source>
        <dbReference type="EMBL" id="UZD22969.1"/>
    </source>
</evidence>
<gene>
    <name evidence="2" type="ORF">OM944_00440</name>
</gene>
<dbReference type="InterPro" id="IPR036852">
    <property type="entry name" value="Peptidase_S8/S53_dom_sf"/>
</dbReference>
<evidence type="ECO:0000313" key="3">
    <source>
        <dbReference type="Proteomes" id="UP001163156"/>
    </source>
</evidence>
<dbReference type="Pfam" id="PF00082">
    <property type="entry name" value="Peptidase_S8"/>
    <property type="match status" value="1"/>
</dbReference>
<name>A0ABY6MHL0_9BACT</name>
<dbReference type="CDD" id="cd04847">
    <property type="entry name" value="Peptidases_S8_Subtilisin_like_2"/>
    <property type="match status" value="1"/>
</dbReference>
<dbReference type="Proteomes" id="UP001163156">
    <property type="component" value="Chromosome"/>
</dbReference>